<evidence type="ECO:0000313" key="3">
    <source>
        <dbReference type="Proteomes" id="UP000257109"/>
    </source>
</evidence>
<organism evidence="2 3">
    <name type="scientific">Mucuna pruriens</name>
    <name type="common">Velvet bean</name>
    <name type="synonym">Dolichos pruriens</name>
    <dbReference type="NCBI Taxonomy" id="157652"/>
    <lineage>
        <taxon>Eukaryota</taxon>
        <taxon>Viridiplantae</taxon>
        <taxon>Streptophyta</taxon>
        <taxon>Embryophyta</taxon>
        <taxon>Tracheophyta</taxon>
        <taxon>Spermatophyta</taxon>
        <taxon>Magnoliopsida</taxon>
        <taxon>eudicotyledons</taxon>
        <taxon>Gunneridae</taxon>
        <taxon>Pentapetalae</taxon>
        <taxon>rosids</taxon>
        <taxon>fabids</taxon>
        <taxon>Fabales</taxon>
        <taxon>Fabaceae</taxon>
        <taxon>Papilionoideae</taxon>
        <taxon>50 kb inversion clade</taxon>
        <taxon>NPAAA clade</taxon>
        <taxon>indigoferoid/millettioid clade</taxon>
        <taxon>Phaseoleae</taxon>
        <taxon>Mucuna</taxon>
    </lineage>
</organism>
<keyword evidence="3" id="KW-1185">Reference proteome</keyword>
<feature type="region of interest" description="Disordered" evidence="1">
    <location>
        <begin position="1"/>
        <end position="26"/>
    </location>
</feature>
<comment type="caution">
    <text evidence="2">The sequence shown here is derived from an EMBL/GenBank/DDBJ whole genome shotgun (WGS) entry which is preliminary data.</text>
</comment>
<name>A0A371E859_MUCPR</name>
<evidence type="ECO:0008006" key="4">
    <source>
        <dbReference type="Google" id="ProtNLM"/>
    </source>
</evidence>
<gene>
    <name evidence="2" type="ORF">CR513_59484</name>
</gene>
<dbReference type="Proteomes" id="UP000257109">
    <property type="component" value="Unassembled WGS sequence"/>
</dbReference>
<evidence type="ECO:0000313" key="2">
    <source>
        <dbReference type="EMBL" id="RDX62210.1"/>
    </source>
</evidence>
<dbReference type="AlphaFoldDB" id="A0A371E859"/>
<dbReference type="CDD" id="cd09272">
    <property type="entry name" value="RNase_HI_RT_Ty1"/>
    <property type="match status" value="1"/>
</dbReference>
<accession>A0A371E859</accession>
<protein>
    <recommendedName>
        <fullName evidence="4">Copia protein</fullName>
    </recommendedName>
</protein>
<dbReference type="EMBL" id="QJKJ01015629">
    <property type="protein sequence ID" value="RDX62210.1"/>
    <property type="molecule type" value="Genomic_DNA"/>
</dbReference>
<sequence>MSQDENLDDAPKPPPVQFRRSNRQRQSFTRYSSDEYVILTDGEEFECYEESMEKKCVALFTTKAELDFSTIHLSKNSTFHSRSKHVDLRYHWIHDALDAKLLELTKVHTDDNGVDMMIKTVPRGKFEACCETAVLAITST</sequence>
<evidence type="ECO:0000256" key="1">
    <source>
        <dbReference type="SAM" id="MobiDB-lite"/>
    </source>
</evidence>
<reference evidence="2" key="1">
    <citation type="submission" date="2018-05" db="EMBL/GenBank/DDBJ databases">
        <title>Draft genome of Mucuna pruriens seed.</title>
        <authorList>
            <person name="Nnadi N.E."/>
            <person name="Vos R."/>
            <person name="Hasami M.H."/>
            <person name="Devisetty U.K."/>
            <person name="Aguiy J.C."/>
        </authorList>
    </citation>
    <scope>NUCLEOTIDE SEQUENCE [LARGE SCALE GENOMIC DNA]</scope>
    <source>
        <strain evidence="2">JCA_2017</strain>
    </source>
</reference>
<feature type="non-terminal residue" evidence="2">
    <location>
        <position position="1"/>
    </location>
</feature>
<proteinExistence type="predicted"/>